<feature type="domain" description="Dynein heavy chain linker" evidence="17">
    <location>
        <begin position="1088"/>
        <end position="1492"/>
    </location>
</feature>
<dbReference type="Gene3D" id="1.10.287.2620">
    <property type="match status" value="1"/>
</dbReference>
<organism evidence="26 27">
    <name type="scientific">Eimeria brunetti</name>
    <dbReference type="NCBI Taxonomy" id="51314"/>
    <lineage>
        <taxon>Eukaryota</taxon>
        <taxon>Sar</taxon>
        <taxon>Alveolata</taxon>
        <taxon>Apicomplexa</taxon>
        <taxon>Conoidasida</taxon>
        <taxon>Coccidia</taxon>
        <taxon>Eucoccidiorida</taxon>
        <taxon>Eimeriorina</taxon>
        <taxon>Eimeriidae</taxon>
        <taxon>Eimeria</taxon>
    </lineage>
</organism>
<evidence type="ECO:0000259" key="18">
    <source>
        <dbReference type="Pfam" id="PF12774"/>
    </source>
</evidence>
<evidence type="ECO:0000256" key="12">
    <source>
        <dbReference type="ARBA" id="ARBA00023212"/>
    </source>
</evidence>
<dbReference type="Gene3D" id="1.10.8.720">
    <property type="entry name" value="Region D6 of dynein motor"/>
    <property type="match status" value="1"/>
</dbReference>
<dbReference type="Pfam" id="PF12774">
    <property type="entry name" value="AAA_6"/>
    <property type="match status" value="2"/>
</dbReference>
<keyword evidence="5" id="KW-0677">Repeat</keyword>
<dbReference type="InterPro" id="IPR043160">
    <property type="entry name" value="Dynein_C_barrel"/>
</dbReference>
<sequence length="3933" mass="446252">MSDASPETRETREGTPDENMGHDTTVPVGGMADCNATVEQDPHSSTLSATEEPVRWLVAQIQLPGFVADEDWTPEHTREFSRFYNDENRKQWFLWMSKPSGRNPQNPREENESVMDRWGSVRLAFGDELPAQCITSMLHQTTAEGPNGHGLVFVAKRNTSVKPQNAEDQLLCLSFHGDVLTRLAAIIRGVLIPIFGNNQTWPQSFRREILRRDAPEGAVESGHLGEIQRWTEYAQNLASLLEQFEEESLQSVLKILNAAKSSYVKPFQCVPMRVALRSPTIFPKEQTDDRSERLVSDVLTAQHEVAAAANLAEENLKFLEVLRRPCQALREADSTHIPQVATRLLMAVRIVATHSKYYTTPERISGNVAEPMESLKSAVQCGLALNRIFNQLSTLIKAEGKAVCCWDFADGAAFAERCSDLLDVCQAQLQFNPTVQSTQQGATEGLREELQAKSPQQANVHQNHLPFFGAFQTESIRNNIRDMQETFGKSLSRLRAMGRNVLHVKATNWHTEYALFKEQVRDQECMYTNVIATAFKRVATLEEACEIYDGFKLLAKRPKIQRFLEKKAGEPEDRRLFQHHVGILDKKIAPGIQKLTWNSKGIKEFFVRDVWKDCQTVLEYVNRFQCARREIANVMEKVPQVRLVCVDKKSTRELEDFLGQQKETQKAALLTLKGHYNDIAGNIINIQELFKEQNKEVQREWTAFVDKIDVEWREALRKTARISLQELVTALYPKESKRNSVDAYPLLRIFAVLCIDGVDGNGCQMAFDPPMDKLKTALEGICSDAILALSHLPKLCESLEPRDAPTSSSEQAEQGQSRLAPDSEGNRAHCCIYNTVMPHRLVSRSEQPLQLVVSSIQEYSDYQSDIQQEESKTVICFLETDFTQLKQSLLEQCHMKRTFFTEYLHESARKEQHAIFDFIESNTNILQRVPTNTEELRSQVELCSYCKDQLPSLRSKIQPIQEQFSTLRDLRVNVSEEETANLGKLMPAIDGFVATLEAAEAMLIRTKKAMKVDTEILVNVLGRRASELFKQFAASAPFDGSSFNYEAATAFGIIQGFKAELSKLSADRDQLLPILDFFGIEYHTSRDLEQMQGDIEKLWDVWSLKNEWDAAWESMSAKPFYSLDVPEIHTQGEAFLERLLSIKEGRDWAIWRKVHLELEQLTQALPLITNLLDPSIRERHWDRIKAELAEKFDQRSPEFTLKSVFHMELPRRSDLIARLADEARKEFKIEVALNDIIAVWSSLELNIVPYKTNMLRVEADESLLGTLEEHLLSLSTIKSDQFHFPFKDLVAFWECTLSTIAELLELLQQVQRQWVYLENVFRGSEDIRILLPQEATLFDRTDRLFFYTLLNFQQASTLVNACSQPNIREELRLMNDDLEDIQKSLDDYLERKRQEFPRFYFISNSDMLEILGEAKDPEKVQKHIKKCFQGIKGLDLVPPGKRGNRCWEADGFTSCEGERLKFTPRPITVEGGVEQWLNKVARAMRDTLRKQLVVVHQQSMAHGTKKDKWIKDNCFQLVITSSQISWTMETESALRRLSRGNKMALKTLKRHQSRQLLHLAELMKKAGSDRERMKLKPLVTVEVHNRDVHEKLMQTRCDSEHHFSWTSQLRMELREDIHEPDRSNMHSRVPLLPMLQFGYGASAFSVQPGFSGALVCHCLQTETVTPYGYEYQGIYSRLVITPLTDQCFMALTFALHLKLGGSCQGPAGTGKTETVKDLGKTMAKFVIVFNCSDALDFMSEAASDEHVQRKFFFEGQRVRLDPGCGIFTTMNPGYKGRAELPDNLKSLFRPVAMMTPDAALICEILLMAEGFDNAKLLSRKATALFQLMAQQLSKQDHYDFGLRPIRAALQRAGEIKRQASEGMAEQAAVIQAILDMVVPKTVPEDLDILFALVKDLFPEAELAESESETLREALEAIIEKNGWTKVEHQATKAQQLYQCMRTRHGNMLVGSTLSGKSTVLSMLEQALTHLNSQGLDYPTVKRCVVNPKSLDGAELYGGFSPTTREWTDGVFSALLRTCCNEVQLQSRCRRWVVLDGPVDTTWVESMNSLLDDNKTLTLTNGDRIELHSQVSLLFEVENLSAASPATVSRVGILFMDPAMLGWAPYVEAWLTRQYGADDSARYLRSLFDKYLPKVLQAVRDCEQVVKLSEMGTVISLCRLFGAFASQPALNAKLSNSFPPLHTVYDYALSWEKGDWTLWEDRVPSPYRPLDGMPFHRIFVPTADVVCHAFLLGGLIRHKVNSLVVGSRGCGKTSCITKAVINDLPDSVYTTMTLTFSSQTSSKDAQEGFESKLEKRVKGKWGPSGRKLLLCFVDDLNMPKPDEFGSQPPLELLRHFLDYGCWYDRSRQSLKVVLDMQLIAAMGAPEGGRSSVASRLLSRFNTIAFLEPPLPRINRIYQTLVVHKFSDFKEDVRSIAETIAVSTVALHQTVRQTFRPKPGKPHYLFSMRDISKVVQGLYLADHRCIEDRDILLKLWYHECQRVYQDRLASNPEVDRFLEILDGILEKNFQVRTKDLTKERGVLFSHMRLEQSGALSMGGILLTDKDLKTEEFSDCLNSLLGSGQVPGMLDAESLGMLLKDLQPAAEAAKVSLPSDAMLEFFLARVRENLRVLLCVSPIGNTMRDYCRMFPAFINETTIDWFFTWPQEALEEVAATFLESAEMEANTREVVARASSYVHMDAVGEAETFRKEAKRTSFITPTKFLRLVRGYCHTLKEKKDGVHEKIDKLSSGLGKLVEAREQVEAMNEELEAKKEDVARKQRECDELMVVIVEKRTLADEQMKQVEADSARIQTEEMETKILSDEARRDLAKAMPALEAAIDALEKLDKKSVAEVKAYTKPPDLVVKTMAAVMTVMEKPPSWSQAKIELNDPSFLTRVKNFDKDSITNATLKKIEKFTKDPSFAPPNVQKVSRAAGALCMWVHAMQMYAEVYREVEPKRLKLRLAEEELEKKQNDLRLARKSLEDIQGRLEELNNQYDESLRNKSELNSSAEELRVKLERAESLITGLADERDRWELSLESYKDKLGNIPGDALLASAFMSYAGPFTSSYRSHLVKDLWMSKLQESSIPCSADFDFTDFFVTPVDVRQWQLDGLPTDPFSAENGVLITKASKWPLIIDPQNQANRWIRKLKSSQITVVDPESKSLLRILHLSVQTGRCVLLERLQTQIDPSLEPIITKNVVDVNGKPFISIGEQLVPFDGSFSLWMTTKIGNPLFPPEIEAEVTLINFVIMQDGLTEQLLGIVVMKEEPSLEANKHALVLKLAEGRRRLQDIEDHILRLLTDARGCLLDDLELIRVLQDSKRVAGEVSSQIEVSERTMKKIDQAREAYRQASTQNSSSQAQGLFMAQCTRTTTHTKQRNLAMADSMYQFSLEAYEELFVESIQGAMESNAMAASAEDHVMALNADHTLAVYNVLLADDQINRQEYAFLFTHGGVPDAPPPVANPDPEWITPAVWQLICKADQLEGLQGLQSSIEQNIREWRRWFGSPEPERATLPGDWQSRLDALQRLIVIRCLRPDRIIPASSRSTKITIERPRGLKANLQRLLQQRTEEEMQRVAGGEERYKRLFFSLCWLHSLLIERGKFHNFGWNTPASFSDSDFFVGDSLLATYCEQAGLRQYVRELPAIDPPELFGQHVNAEIQSQIEEAEELFATLLSIQLPGADVSDAGDAESRESRVLRCCDHLENVLPNQLDIAKMEQAAREDLSPLRVVMVQEAQRLNRLLTCVTEMVRHLKRAVAGLVVMSEDLECLQGSLLNGKVPPCWEFAFPSLKPLTSWAYDEGPPKAFWLGGLTYPSTFLTALLQQFARRNSTSIDTISFEFVALTTFDENMIPSAPRDGAYVKRLFLEGASWNVEGMSLREPDPMQFICEMPIVHFKPVARRRPPLETPYMCPIYQYPCRTGSSGRPSLVTMQEIRSGTQDPSFWVKRGTAILLSTAS</sequence>
<dbReference type="FunFam" id="3.40.50.300:FF:000049">
    <property type="entry name" value="Dynein, axonemal, heavy chain 5"/>
    <property type="match status" value="1"/>
</dbReference>
<dbReference type="InterPro" id="IPR024743">
    <property type="entry name" value="Dynein_HC_stalk"/>
</dbReference>
<dbReference type="PANTHER" id="PTHR45703">
    <property type="entry name" value="DYNEIN HEAVY CHAIN"/>
    <property type="match status" value="1"/>
</dbReference>
<evidence type="ECO:0000256" key="9">
    <source>
        <dbReference type="ARBA" id="ARBA00023054"/>
    </source>
</evidence>
<feature type="region of interest" description="Disordered" evidence="15">
    <location>
        <begin position="800"/>
        <end position="823"/>
    </location>
</feature>
<dbReference type="OrthoDB" id="424516at2759"/>
<dbReference type="SUPFAM" id="SSF52540">
    <property type="entry name" value="P-loop containing nucleoside triphosphate hydrolases"/>
    <property type="match status" value="3"/>
</dbReference>
<dbReference type="Gene3D" id="3.40.50.300">
    <property type="entry name" value="P-loop containing nucleotide triphosphate hydrolases"/>
    <property type="match status" value="6"/>
</dbReference>
<feature type="coiled-coil region" evidence="14">
    <location>
        <begin position="2730"/>
        <end position="2767"/>
    </location>
</feature>
<feature type="domain" description="Dynein axonemal heavy chain 2/5/8 coiled-coil" evidence="25">
    <location>
        <begin position="900"/>
        <end position="1011"/>
    </location>
</feature>
<dbReference type="GO" id="GO:0030286">
    <property type="term" value="C:dynein complex"/>
    <property type="evidence" value="ECO:0007669"/>
    <property type="project" value="UniProtKB-KW"/>
</dbReference>
<evidence type="ECO:0000259" key="19">
    <source>
        <dbReference type="Pfam" id="PF12777"/>
    </source>
</evidence>
<feature type="domain" description="Dynein heavy chain hydrolytic ATP-binding dynein motor region" evidence="18">
    <location>
        <begin position="1667"/>
        <end position="1738"/>
    </location>
</feature>
<evidence type="ECO:0000256" key="10">
    <source>
        <dbReference type="ARBA" id="ARBA00023069"/>
    </source>
</evidence>
<evidence type="ECO:0000256" key="1">
    <source>
        <dbReference type="ARBA" id="ARBA00004430"/>
    </source>
</evidence>
<comment type="similarity">
    <text evidence="2">Belongs to the dynein heavy chain family.</text>
</comment>
<protein>
    <submittedName>
        <fullName evidence="26">Uncharacterized protein</fullName>
    </submittedName>
</protein>
<dbReference type="GO" id="GO:0051959">
    <property type="term" value="F:dynein light intermediate chain binding"/>
    <property type="evidence" value="ECO:0007669"/>
    <property type="project" value="InterPro"/>
</dbReference>
<dbReference type="Gene3D" id="1.20.920.20">
    <property type="match status" value="1"/>
</dbReference>
<evidence type="ECO:0000256" key="4">
    <source>
        <dbReference type="ARBA" id="ARBA00022701"/>
    </source>
</evidence>
<dbReference type="FunFam" id="3.10.490.20:FF:000009">
    <property type="entry name" value="Dynein heavy chain 4"/>
    <property type="match status" value="1"/>
</dbReference>
<feature type="domain" description="Dynein heavy chain ATP-binding dynein motor region" evidence="21">
    <location>
        <begin position="3084"/>
        <end position="3304"/>
    </location>
</feature>
<evidence type="ECO:0000256" key="3">
    <source>
        <dbReference type="ARBA" id="ARBA00022490"/>
    </source>
</evidence>
<dbReference type="InterPro" id="IPR013594">
    <property type="entry name" value="Dynein_heavy_tail"/>
</dbReference>
<dbReference type="GO" id="GO:0005524">
    <property type="term" value="F:ATP binding"/>
    <property type="evidence" value="ECO:0007669"/>
    <property type="project" value="UniProtKB-KW"/>
</dbReference>
<dbReference type="FunFam" id="1.20.920.20:FF:000001">
    <property type="entry name" value="dynein heavy chain 2, axonemal"/>
    <property type="match status" value="1"/>
</dbReference>
<dbReference type="FunFam" id="1.10.8.710:FF:000001">
    <property type="entry name" value="Dynein axonemal heavy chain 2"/>
    <property type="match status" value="1"/>
</dbReference>
<dbReference type="InterPro" id="IPR041228">
    <property type="entry name" value="Dynein_C"/>
</dbReference>
<evidence type="ECO:0000256" key="13">
    <source>
        <dbReference type="ARBA" id="ARBA00023273"/>
    </source>
</evidence>
<dbReference type="Gene3D" id="3.20.180.20">
    <property type="entry name" value="Dynein heavy chain, N-terminal domain 2"/>
    <property type="match status" value="1"/>
</dbReference>
<dbReference type="Gene3D" id="1.20.1270.280">
    <property type="match status" value="1"/>
</dbReference>
<name>U6LIG0_9EIME</name>
<gene>
    <name evidence="26" type="ORF">EBH_0056020</name>
</gene>
<dbReference type="InterPro" id="IPR042228">
    <property type="entry name" value="Dynein_linker_3"/>
</dbReference>
<feature type="domain" description="Dynein heavy chain hydrolytic ATP-binding dynein motor region" evidence="18">
    <location>
        <begin position="1747"/>
        <end position="1957"/>
    </location>
</feature>
<dbReference type="FunFam" id="1.20.140.100:FF:000001">
    <property type="entry name" value="dynein heavy chain 17, axonemal"/>
    <property type="match status" value="1"/>
</dbReference>
<dbReference type="Gene3D" id="6.10.140.1060">
    <property type="match status" value="1"/>
</dbReference>
<dbReference type="Pfam" id="PF25007">
    <property type="entry name" value="DYH2-5-8_CC"/>
    <property type="match status" value="1"/>
</dbReference>
<evidence type="ECO:0000313" key="26">
    <source>
        <dbReference type="EMBL" id="CDJ49023.1"/>
    </source>
</evidence>
<reference evidence="26" key="2">
    <citation type="submission" date="2013-10" db="EMBL/GenBank/DDBJ databases">
        <authorList>
            <person name="Aslett M."/>
        </authorList>
    </citation>
    <scope>NUCLEOTIDE SEQUENCE [LARGE SCALE GENOMIC DNA]</scope>
    <source>
        <strain evidence="26">Houghton</strain>
    </source>
</reference>
<feature type="compositionally biased region" description="Basic and acidic residues" evidence="15">
    <location>
        <begin position="1"/>
        <end position="21"/>
    </location>
</feature>
<feature type="domain" description="Dynein heavy chain AAA module D4" evidence="20">
    <location>
        <begin position="2539"/>
        <end position="2708"/>
    </location>
</feature>
<keyword evidence="4" id="KW-0493">Microtubule</keyword>
<evidence type="ECO:0000313" key="27">
    <source>
        <dbReference type="Proteomes" id="UP000030750"/>
    </source>
</evidence>
<dbReference type="InterPro" id="IPR024317">
    <property type="entry name" value="Dynein_heavy_chain_D4_dom"/>
</dbReference>
<dbReference type="Pfam" id="PF12781">
    <property type="entry name" value="AAA_9"/>
    <property type="match status" value="1"/>
</dbReference>
<dbReference type="InterPro" id="IPR042222">
    <property type="entry name" value="Dynein_2_N"/>
</dbReference>
<evidence type="ECO:0000256" key="5">
    <source>
        <dbReference type="ARBA" id="ARBA00022737"/>
    </source>
</evidence>
<dbReference type="Pfam" id="PF18198">
    <property type="entry name" value="AAA_lid_11"/>
    <property type="match status" value="1"/>
</dbReference>
<feature type="domain" description="Dynein heavy chain tail" evidence="16">
    <location>
        <begin position="368"/>
        <end position="568"/>
    </location>
</feature>
<dbReference type="Pfam" id="PF12775">
    <property type="entry name" value="AAA_7"/>
    <property type="match status" value="1"/>
</dbReference>
<dbReference type="InterPro" id="IPR056759">
    <property type="entry name" value="DYH2-5-8_CC"/>
</dbReference>
<dbReference type="Pfam" id="PF18199">
    <property type="entry name" value="Dynein_C"/>
    <property type="match status" value="1"/>
</dbReference>
<evidence type="ECO:0000259" key="20">
    <source>
        <dbReference type="Pfam" id="PF12780"/>
    </source>
</evidence>
<keyword evidence="10" id="KW-0969">Cilium</keyword>
<evidence type="ECO:0000259" key="21">
    <source>
        <dbReference type="Pfam" id="PF12781"/>
    </source>
</evidence>
<dbReference type="InterPro" id="IPR043157">
    <property type="entry name" value="Dynein_AAA1S"/>
</dbReference>
<dbReference type="FunFam" id="3.20.180.20:FF:000001">
    <property type="entry name" value="Dynein axonemal heavy chain 5"/>
    <property type="match status" value="1"/>
</dbReference>
<dbReference type="Pfam" id="PF08385">
    <property type="entry name" value="DHC_N1"/>
    <property type="match status" value="2"/>
</dbReference>
<evidence type="ECO:0000259" key="24">
    <source>
        <dbReference type="Pfam" id="PF22597"/>
    </source>
</evidence>
<dbReference type="Gene3D" id="1.20.920.30">
    <property type="match status" value="1"/>
</dbReference>
<feature type="region of interest" description="Disordered" evidence="15">
    <location>
        <begin position="1"/>
        <end position="51"/>
    </location>
</feature>
<dbReference type="Gene3D" id="1.20.58.1120">
    <property type="match status" value="1"/>
</dbReference>
<dbReference type="InterPro" id="IPR042219">
    <property type="entry name" value="AAA_lid_11_sf"/>
</dbReference>
<evidence type="ECO:0000256" key="8">
    <source>
        <dbReference type="ARBA" id="ARBA00023017"/>
    </source>
</evidence>
<dbReference type="Proteomes" id="UP000030750">
    <property type="component" value="Unassembled WGS sequence"/>
</dbReference>
<feature type="domain" description="Dynein heavy chain tail" evidence="16">
    <location>
        <begin position="220"/>
        <end position="365"/>
    </location>
</feature>
<evidence type="ECO:0000256" key="11">
    <source>
        <dbReference type="ARBA" id="ARBA00023175"/>
    </source>
</evidence>
<dbReference type="Pfam" id="PF12780">
    <property type="entry name" value="AAA_8"/>
    <property type="match status" value="1"/>
</dbReference>
<dbReference type="GO" id="GO:0007018">
    <property type="term" value="P:microtubule-based movement"/>
    <property type="evidence" value="ECO:0007669"/>
    <property type="project" value="InterPro"/>
</dbReference>
<dbReference type="InterPro" id="IPR027417">
    <property type="entry name" value="P-loop_NTPase"/>
</dbReference>
<dbReference type="InterPro" id="IPR035699">
    <property type="entry name" value="AAA_6"/>
</dbReference>
<feature type="domain" description="Dynein 2 heavy chain 1 cytoplasmic ATPase lid" evidence="24">
    <location>
        <begin position="2408"/>
        <end position="2490"/>
    </location>
</feature>
<keyword evidence="27" id="KW-1185">Reference proteome</keyword>
<dbReference type="Gene3D" id="1.10.8.710">
    <property type="match status" value="1"/>
</dbReference>
<dbReference type="PANTHER" id="PTHR45703:SF32">
    <property type="entry name" value="DYNEINS HEAVY CHAIN"/>
    <property type="match status" value="1"/>
</dbReference>
<keyword evidence="9 14" id="KW-0175">Coiled coil</keyword>
<keyword evidence="6" id="KW-0547">Nucleotide-binding</keyword>
<keyword evidence="3" id="KW-0963">Cytoplasm</keyword>
<keyword evidence="12" id="KW-0206">Cytoskeleton</keyword>
<evidence type="ECO:0000256" key="15">
    <source>
        <dbReference type="SAM" id="MobiDB-lite"/>
    </source>
</evidence>
<dbReference type="GO" id="GO:0005930">
    <property type="term" value="C:axoneme"/>
    <property type="evidence" value="ECO:0007669"/>
    <property type="project" value="UniProtKB-SubCell"/>
</dbReference>
<feature type="domain" description="Dynein heavy chain coiled coil stalk" evidence="19">
    <location>
        <begin position="2725"/>
        <end position="3058"/>
    </location>
</feature>
<feature type="domain" description="Dynein heavy chain AAA lid" evidence="22">
    <location>
        <begin position="3560"/>
        <end position="3609"/>
    </location>
</feature>
<proteinExistence type="inferred from homology"/>
<dbReference type="Pfam" id="PF22597">
    <property type="entry name" value="DYN_lid"/>
    <property type="match status" value="1"/>
</dbReference>
<dbReference type="VEuPathDB" id="ToxoDB:EBH_0056020"/>
<evidence type="ECO:0000256" key="6">
    <source>
        <dbReference type="ARBA" id="ARBA00022741"/>
    </source>
</evidence>
<dbReference type="InterPro" id="IPR026983">
    <property type="entry name" value="DHC"/>
</dbReference>
<evidence type="ECO:0000259" key="25">
    <source>
        <dbReference type="Pfam" id="PF25007"/>
    </source>
</evidence>
<dbReference type="InterPro" id="IPR041658">
    <property type="entry name" value="AAA_lid_11"/>
</dbReference>
<dbReference type="GO" id="GO:0045505">
    <property type="term" value="F:dynein intermediate chain binding"/>
    <property type="evidence" value="ECO:0007669"/>
    <property type="project" value="InterPro"/>
</dbReference>
<feature type="domain" description="Dynein heavy chain C-terminal" evidence="23">
    <location>
        <begin position="3641"/>
        <end position="3929"/>
    </location>
</feature>
<dbReference type="Pfam" id="PF08393">
    <property type="entry name" value="DHC_N2"/>
    <property type="match status" value="1"/>
</dbReference>
<accession>U6LIG0</accession>
<dbReference type="InterPro" id="IPR035706">
    <property type="entry name" value="AAA_9"/>
</dbReference>
<comment type="subcellular location">
    <subcellularLocation>
        <location evidence="1">Cytoplasm</location>
        <location evidence="1">Cytoskeleton</location>
        <location evidence="1">Cilium axoneme</location>
    </subcellularLocation>
</comment>
<dbReference type="GO" id="GO:0005874">
    <property type="term" value="C:microtubule"/>
    <property type="evidence" value="ECO:0007669"/>
    <property type="project" value="UniProtKB-KW"/>
</dbReference>
<dbReference type="InterPro" id="IPR013602">
    <property type="entry name" value="Dynein_heavy_linker"/>
</dbReference>
<keyword evidence="13" id="KW-0966">Cell projection</keyword>
<feature type="compositionally biased region" description="Polar residues" evidence="15">
    <location>
        <begin position="805"/>
        <end position="817"/>
    </location>
</feature>
<keyword evidence="11" id="KW-0505">Motor protein</keyword>
<dbReference type="EMBL" id="HG711431">
    <property type="protein sequence ID" value="CDJ49023.1"/>
    <property type="molecule type" value="Genomic_DNA"/>
</dbReference>
<keyword evidence="8" id="KW-0243">Dynein</keyword>
<dbReference type="Gene3D" id="1.20.140.100">
    <property type="entry name" value="Dynein heavy chain, N-terminal domain 2"/>
    <property type="match status" value="1"/>
</dbReference>
<dbReference type="Gene3D" id="3.10.490.20">
    <property type="match status" value="1"/>
</dbReference>
<dbReference type="Pfam" id="PF12777">
    <property type="entry name" value="MT"/>
    <property type="match status" value="1"/>
</dbReference>
<feature type="coiled-coil region" evidence="14">
    <location>
        <begin position="3311"/>
        <end position="3338"/>
    </location>
</feature>
<dbReference type="InterPro" id="IPR054354">
    <property type="entry name" value="DYNC2H1-like_lid"/>
</dbReference>
<evidence type="ECO:0000256" key="14">
    <source>
        <dbReference type="SAM" id="Coils"/>
    </source>
</evidence>
<feature type="coiled-coil region" evidence="14">
    <location>
        <begin position="2939"/>
        <end position="3008"/>
    </location>
</feature>
<keyword evidence="7" id="KW-0067">ATP-binding</keyword>
<evidence type="ECO:0000259" key="16">
    <source>
        <dbReference type="Pfam" id="PF08385"/>
    </source>
</evidence>
<evidence type="ECO:0000256" key="2">
    <source>
        <dbReference type="ARBA" id="ARBA00008887"/>
    </source>
</evidence>
<evidence type="ECO:0000259" key="17">
    <source>
        <dbReference type="Pfam" id="PF08393"/>
    </source>
</evidence>
<reference evidence="26" key="1">
    <citation type="submission" date="2013-10" db="EMBL/GenBank/DDBJ databases">
        <title>Genomic analysis of the causative agents of coccidiosis in chickens.</title>
        <authorList>
            <person name="Reid A.J."/>
            <person name="Blake D."/>
            <person name="Billington K."/>
            <person name="Browne H."/>
            <person name="Dunn M."/>
            <person name="Hung S."/>
            <person name="Kawahara F."/>
            <person name="Miranda-Saavedra D."/>
            <person name="Mourier T."/>
            <person name="Nagra H."/>
            <person name="Otto T.D."/>
            <person name="Rawlings N."/>
            <person name="Sanchez A."/>
            <person name="Sanders M."/>
            <person name="Subramaniam C."/>
            <person name="Tay Y."/>
            <person name="Dear P."/>
            <person name="Doerig C."/>
            <person name="Gruber A."/>
            <person name="Parkinson J."/>
            <person name="Shirley M."/>
            <person name="Wan K.L."/>
            <person name="Berriman M."/>
            <person name="Tomley F."/>
            <person name="Pain A."/>
        </authorList>
    </citation>
    <scope>NUCLEOTIDE SEQUENCE [LARGE SCALE GENOMIC DNA]</scope>
    <source>
        <strain evidence="26">Houghton</strain>
    </source>
</reference>
<evidence type="ECO:0000256" key="7">
    <source>
        <dbReference type="ARBA" id="ARBA00022840"/>
    </source>
</evidence>
<evidence type="ECO:0000259" key="22">
    <source>
        <dbReference type="Pfam" id="PF18198"/>
    </source>
</evidence>
<evidence type="ECO:0000259" key="23">
    <source>
        <dbReference type="Pfam" id="PF18199"/>
    </source>
</evidence>